<feature type="transmembrane region" description="Helical" evidence="9">
    <location>
        <begin position="585"/>
        <end position="607"/>
    </location>
</feature>
<dbReference type="GO" id="GO:0065002">
    <property type="term" value="P:intracellular protein transmembrane transport"/>
    <property type="evidence" value="ECO:0007669"/>
    <property type="project" value="UniProtKB-UniRule"/>
</dbReference>
<feature type="transmembrane region" description="Helical" evidence="9">
    <location>
        <begin position="429"/>
        <end position="447"/>
    </location>
</feature>
<feature type="transmembrane region" description="Helical" evidence="9">
    <location>
        <begin position="553"/>
        <end position="573"/>
    </location>
</feature>
<dbReference type="PRINTS" id="PR01755">
    <property type="entry name" value="SECFTRNLCASE"/>
</dbReference>
<comment type="similarity">
    <text evidence="10">Belongs to the SecD/SecF family. SecF subfamily.</text>
</comment>
<dbReference type="EMBL" id="QSSQ01000049">
    <property type="protein sequence ID" value="RGL94787.1"/>
    <property type="molecule type" value="Genomic_DNA"/>
</dbReference>
<evidence type="ECO:0000313" key="14">
    <source>
        <dbReference type="EMBL" id="RGL94787.1"/>
    </source>
</evidence>
<evidence type="ECO:0000313" key="15">
    <source>
        <dbReference type="Proteomes" id="UP000095651"/>
    </source>
</evidence>
<dbReference type="Pfam" id="PF02355">
    <property type="entry name" value="SecD_SecF_C"/>
    <property type="match status" value="2"/>
</dbReference>
<dbReference type="InterPro" id="IPR005791">
    <property type="entry name" value="SecD"/>
</dbReference>
<feature type="transmembrane region" description="Helical" evidence="9">
    <location>
        <begin position="247"/>
        <end position="268"/>
    </location>
</feature>
<evidence type="ECO:0000256" key="2">
    <source>
        <dbReference type="ARBA" id="ARBA00022448"/>
    </source>
</evidence>
<dbReference type="NCBIfam" id="TIGR01129">
    <property type="entry name" value="secD"/>
    <property type="match status" value="1"/>
</dbReference>
<feature type="transmembrane region" description="Helical" evidence="9">
    <location>
        <begin position="695"/>
        <end position="717"/>
    </location>
</feature>
<dbReference type="PANTHER" id="PTHR30081">
    <property type="entry name" value="PROTEIN-EXPORT MEMBRANE PROTEIN SEC"/>
    <property type="match status" value="1"/>
</dbReference>
<dbReference type="InterPro" id="IPR022645">
    <property type="entry name" value="SecD/SecF_bac"/>
</dbReference>
<dbReference type="Pfam" id="PF22599">
    <property type="entry name" value="SecDF_P1_head"/>
    <property type="match status" value="1"/>
</dbReference>
<dbReference type="Proteomes" id="UP000095651">
    <property type="component" value="Unassembled WGS sequence"/>
</dbReference>
<comment type="caution">
    <text evidence="9">Lacks conserved residue(s) required for the propagation of feature annotation.</text>
</comment>
<dbReference type="HAMAP" id="MF_01464_B">
    <property type="entry name" value="SecF_B"/>
    <property type="match status" value="1"/>
</dbReference>
<dbReference type="NCBIfam" id="TIGR00966">
    <property type="entry name" value="transloc_SecF"/>
    <property type="match status" value="1"/>
</dbReference>
<feature type="transmembrane region" description="Helical" evidence="9">
    <location>
        <begin position="374"/>
        <end position="393"/>
    </location>
</feature>
<dbReference type="GO" id="GO:0043952">
    <property type="term" value="P:protein transport by the Sec complex"/>
    <property type="evidence" value="ECO:0007669"/>
    <property type="project" value="UniProtKB-UniRule"/>
</dbReference>
<dbReference type="InterPro" id="IPR055344">
    <property type="entry name" value="SecD_SecF_C_bact"/>
</dbReference>
<evidence type="ECO:0000256" key="10">
    <source>
        <dbReference type="HAMAP-Rule" id="MF_01464"/>
    </source>
</evidence>
<feature type="domain" description="SecDF P1 head subdomain" evidence="12">
    <location>
        <begin position="130"/>
        <end position="228"/>
    </location>
</feature>
<evidence type="ECO:0000256" key="4">
    <source>
        <dbReference type="ARBA" id="ARBA00022692"/>
    </source>
</evidence>
<keyword evidence="8 9" id="KW-0472">Membrane</keyword>
<dbReference type="RefSeq" id="WP_055660238.1">
    <property type="nucleotide sequence ID" value="NZ_CABIXC010000025.1"/>
</dbReference>
<dbReference type="GO" id="GO:0015450">
    <property type="term" value="F:protein-transporting ATPase activity"/>
    <property type="evidence" value="ECO:0007669"/>
    <property type="project" value="InterPro"/>
</dbReference>
<dbReference type="AlphaFoldDB" id="A0A174MFN2"/>
<evidence type="ECO:0000313" key="13">
    <source>
        <dbReference type="EMBL" id="CUP33577.1"/>
    </source>
</evidence>
<gene>
    <name evidence="13" type="primary">secDF_2</name>
    <name evidence="9 14" type="synonym">secD</name>
    <name evidence="10" type="synonym">secF</name>
    <name evidence="14" type="ORF">DXC39_28695</name>
    <name evidence="13" type="ORF">ERS852407_05638</name>
</gene>
<dbReference type="SUPFAM" id="SSF82866">
    <property type="entry name" value="Multidrug efflux transporter AcrB transmembrane domain"/>
    <property type="match status" value="2"/>
</dbReference>
<comment type="subcellular location">
    <subcellularLocation>
        <location evidence="1 9">Cell membrane</location>
        <topology evidence="1 9">Multi-pass membrane protein</topology>
    </subcellularLocation>
</comment>
<evidence type="ECO:0000259" key="12">
    <source>
        <dbReference type="Pfam" id="PF22599"/>
    </source>
</evidence>
<feature type="transmembrane region" description="Helical" evidence="9">
    <location>
        <begin position="350"/>
        <end position="368"/>
    </location>
</feature>
<keyword evidence="5 9" id="KW-0653">Protein transport</keyword>
<sequence length="728" mass="79449">MKPGKKTLGILTVIVILAVYTACFGLGKDIKGAGDMRFGIDIRGGVEAVFEPVGLDRNPAPNEIEAARNIIETRLDDKNITDREVTTDNEKGYVIVRFPWKSDEKDFKPEAAIAELGDMANLTFRDESGTVMLEGRDISTSRPVEYSDQTGIKKYEVELQFTKDGADKFADATGKLVGRRMGIYMDEELISNPVVQDKITGGNAVINGMESYASAKSLSDKINAGALPYAMETKNFSTISPSLGSNALNIMVFSGVVAFFCICIFMIAMYRLPGMVACFGLILQTSIQLLAISIPQYTLTLPGIAGIILTIGMAVDANIIISERIGEELGNGVSLTEAVKRGYKRAFSSVLDGNLTSAIVAIILMFFGSGTMLSFGYTLLVGLIINLVVGVWFSRTVLLSIIREGRFHDLKWYKVKKNQKIYPIMKRKYIWFAISICMLLAGVLGFMKNGVSLDTQFTGGTTLKYEIEGAADVNSDAVAAKVSGETGRNVNVRLTKEDGLGKQFMVLTFAGQEGISPESQEYVTQILNGYQEGFTATLSETYAVQPYMGQKTLHNAVIAMVLAAVLITVYVWIRFSILSGLSAGVSAVIALIHDVLIVLCAFLIFAIPLNDAFVAVVLTIIGYSINDTIVIYDRIRENMNLHKCKNIDELVDTSVSQSLGRSLHTSLTTCISVLILVIASWHFGIQSIFEFSLPLLFGLVSGCFSSICVASVIWAMWKNAHKAESKKR</sequence>
<dbReference type="GO" id="GO:0005886">
    <property type="term" value="C:plasma membrane"/>
    <property type="evidence" value="ECO:0007669"/>
    <property type="project" value="UniProtKB-SubCell"/>
</dbReference>
<comment type="function">
    <text evidence="9">Part of the Sec protein translocase complex. Interacts with the SecYEG preprotein conducting channel. SecDF uses the proton motive force (PMF) to complete protein translocation after the ATP-dependent function of SecA.</text>
</comment>
<dbReference type="Gene3D" id="3.30.1360.200">
    <property type="match status" value="1"/>
</dbReference>
<evidence type="ECO:0000256" key="1">
    <source>
        <dbReference type="ARBA" id="ARBA00004651"/>
    </source>
</evidence>
<dbReference type="PANTHER" id="PTHR30081:SF1">
    <property type="entry name" value="PROTEIN TRANSLOCASE SUBUNIT SECD"/>
    <property type="match status" value="1"/>
</dbReference>
<dbReference type="InterPro" id="IPR054384">
    <property type="entry name" value="SecDF_P1_head"/>
</dbReference>
<comment type="subunit">
    <text evidence="10">Forms a complex with SecD. Part of the essential Sec protein translocation apparatus which comprises SecA, SecYEG and auxiliary proteins SecDF. Other proteins may also be involved.</text>
</comment>
<feature type="transmembrane region" description="Helical" evidence="9">
    <location>
        <begin position="667"/>
        <end position="689"/>
    </location>
</feature>
<dbReference type="InterPro" id="IPR048634">
    <property type="entry name" value="SecD_SecF_C"/>
</dbReference>
<reference evidence="14 16" key="2">
    <citation type="submission" date="2018-08" db="EMBL/GenBank/DDBJ databases">
        <title>A genome reference for cultivated species of the human gut microbiota.</title>
        <authorList>
            <person name="Zou Y."/>
            <person name="Xue W."/>
            <person name="Luo G."/>
        </authorList>
    </citation>
    <scope>NUCLEOTIDE SEQUENCE [LARGE SCALE GENOMIC DNA]</scope>
    <source>
        <strain evidence="14 16">TF05-11AC</strain>
    </source>
</reference>
<evidence type="ECO:0000256" key="3">
    <source>
        <dbReference type="ARBA" id="ARBA00022475"/>
    </source>
</evidence>
<comment type="subunit">
    <text evidence="9">Forms a complex with SecF. Part of the essential Sec protein translocation apparatus which comprises SecA, SecYEG and auxiliary proteins SecDF. Other proteins may also be involved.</text>
</comment>
<proteinExistence type="inferred from homology"/>
<evidence type="ECO:0000256" key="7">
    <source>
        <dbReference type="ARBA" id="ARBA00023010"/>
    </source>
</evidence>
<organism evidence="13 15">
    <name type="scientific">Hungatella hathewayi</name>
    <dbReference type="NCBI Taxonomy" id="154046"/>
    <lineage>
        <taxon>Bacteria</taxon>
        <taxon>Bacillati</taxon>
        <taxon>Bacillota</taxon>
        <taxon>Clostridia</taxon>
        <taxon>Lachnospirales</taxon>
        <taxon>Lachnospiraceae</taxon>
        <taxon>Hungatella</taxon>
    </lineage>
</organism>
<evidence type="ECO:0000256" key="5">
    <source>
        <dbReference type="ARBA" id="ARBA00022927"/>
    </source>
</evidence>
<name>A0A174MFN2_9FIRM</name>
<dbReference type="HAMAP" id="MF_01463_B">
    <property type="entry name" value="SecD_B"/>
    <property type="match status" value="1"/>
</dbReference>
<feature type="transmembrane region" description="Helical" evidence="9">
    <location>
        <begin position="613"/>
        <end position="632"/>
    </location>
</feature>
<dbReference type="Gene3D" id="1.20.1640.10">
    <property type="entry name" value="Multidrug efflux transporter AcrB transmembrane domain"/>
    <property type="match status" value="2"/>
</dbReference>
<evidence type="ECO:0000259" key="11">
    <source>
        <dbReference type="Pfam" id="PF02355"/>
    </source>
</evidence>
<keyword evidence="2 9" id="KW-0813">Transport</keyword>
<keyword evidence="7 9" id="KW-0811">Translocation</keyword>
<evidence type="ECO:0000256" key="8">
    <source>
        <dbReference type="ARBA" id="ARBA00023136"/>
    </source>
</evidence>
<protein>
    <recommendedName>
        <fullName evidence="9 10">Multifunctional fusion protein</fullName>
    </recommendedName>
    <domain>
        <recommendedName>
            <fullName evidence="9">Protein translocase subunit SecD</fullName>
        </recommendedName>
    </domain>
    <domain>
        <recommendedName>
            <fullName evidence="10">Protein-export membrane protein SecF</fullName>
        </recommendedName>
    </domain>
</protein>
<evidence type="ECO:0000256" key="6">
    <source>
        <dbReference type="ARBA" id="ARBA00022989"/>
    </source>
</evidence>
<evidence type="ECO:0000256" key="9">
    <source>
        <dbReference type="HAMAP-Rule" id="MF_01463"/>
    </source>
</evidence>
<keyword evidence="6 9" id="KW-1133">Transmembrane helix</keyword>
<dbReference type="NCBIfam" id="TIGR00916">
    <property type="entry name" value="2A0604s01"/>
    <property type="match status" value="1"/>
</dbReference>
<dbReference type="Proteomes" id="UP000261257">
    <property type="component" value="Unassembled WGS sequence"/>
</dbReference>
<reference evidence="13 15" key="1">
    <citation type="submission" date="2015-09" db="EMBL/GenBank/DDBJ databases">
        <authorList>
            <consortium name="Pathogen Informatics"/>
        </authorList>
    </citation>
    <scope>NUCLEOTIDE SEQUENCE [LARGE SCALE GENOMIC DNA]</scope>
    <source>
        <strain evidence="13 15">2789STDY5608850</strain>
    </source>
</reference>
<dbReference type="InterPro" id="IPR022813">
    <property type="entry name" value="SecD/SecF_arch_bac"/>
</dbReference>
<keyword evidence="4 9" id="KW-0812">Transmembrane</keyword>
<feature type="domain" description="Protein export membrane protein SecD/SecF C-terminal" evidence="11">
    <location>
        <begin position="230"/>
        <end position="402"/>
    </location>
</feature>
<evidence type="ECO:0000313" key="16">
    <source>
        <dbReference type="Proteomes" id="UP000261257"/>
    </source>
</evidence>
<accession>A0A174MFN2</accession>
<dbReference type="InterPro" id="IPR005665">
    <property type="entry name" value="SecF_bac"/>
</dbReference>
<keyword evidence="3 9" id="KW-1003">Cell membrane</keyword>
<feature type="domain" description="Protein export membrane protein SecD/SecF C-terminal" evidence="11">
    <location>
        <begin position="536"/>
        <end position="719"/>
    </location>
</feature>
<dbReference type="EMBL" id="CYZE01000025">
    <property type="protein sequence ID" value="CUP33577.1"/>
    <property type="molecule type" value="Genomic_DNA"/>
</dbReference>
<comment type="similarity">
    <text evidence="9">Belongs to the SecD/SecF family. SecD subfamily.</text>
</comment>
<dbReference type="GO" id="GO:0006605">
    <property type="term" value="P:protein targeting"/>
    <property type="evidence" value="ECO:0007669"/>
    <property type="project" value="UniProtKB-UniRule"/>
</dbReference>